<feature type="domain" description="Kinesin motor" evidence="3">
    <location>
        <begin position="1"/>
        <end position="107"/>
    </location>
</feature>
<sequence>MAPKPNESDRFLNVEPPEASQEETEIVPPGSTHVTLQPPNDTRKRAIERFGFTKVFEEVASQLDVFHDTGMEPIIRGVLKENRDGLVATLGVTGSGKVWSRILATPF</sequence>
<evidence type="ECO:0000313" key="5">
    <source>
        <dbReference type="Proteomes" id="UP000055045"/>
    </source>
</evidence>
<gene>
    <name evidence="4" type="ORF">ACN42_g3822</name>
</gene>
<dbReference type="SUPFAM" id="SSF52540">
    <property type="entry name" value="P-loop containing nucleoside triphosphate hydrolases"/>
    <property type="match status" value="1"/>
</dbReference>
<feature type="compositionally biased region" description="Basic and acidic residues" evidence="2">
    <location>
        <begin position="1"/>
        <end position="12"/>
    </location>
</feature>
<keyword evidence="5" id="KW-1185">Reference proteome</keyword>
<dbReference type="Proteomes" id="UP000055045">
    <property type="component" value="Unassembled WGS sequence"/>
</dbReference>
<dbReference type="GO" id="GO:0007018">
    <property type="term" value="P:microtubule-based movement"/>
    <property type="evidence" value="ECO:0007669"/>
    <property type="project" value="InterPro"/>
</dbReference>
<dbReference type="InterPro" id="IPR027417">
    <property type="entry name" value="P-loop_NTPase"/>
</dbReference>
<dbReference type="InterPro" id="IPR036961">
    <property type="entry name" value="Kinesin_motor_dom_sf"/>
</dbReference>
<dbReference type="GO" id="GO:0005524">
    <property type="term" value="F:ATP binding"/>
    <property type="evidence" value="ECO:0007669"/>
    <property type="project" value="InterPro"/>
</dbReference>
<dbReference type="GO" id="GO:0003777">
    <property type="term" value="F:microtubule motor activity"/>
    <property type="evidence" value="ECO:0007669"/>
    <property type="project" value="InterPro"/>
</dbReference>
<dbReference type="GO" id="GO:0008017">
    <property type="term" value="F:microtubule binding"/>
    <property type="evidence" value="ECO:0007669"/>
    <property type="project" value="InterPro"/>
</dbReference>
<dbReference type="PROSITE" id="PS50067">
    <property type="entry name" value="KINESIN_MOTOR_2"/>
    <property type="match status" value="1"/>
</dbReference>
<reference evidence="4 5" key="1">
    <citation type="submission" date="2015-10" db="EMBL/GenBank/DDBJ databases">
        <title>Genome sequencing of Penicillium freii.</title>
        <authorList>
            <person name="Nguyen H.D."/>
            <person name="Visagie C.M."/>
            <person name="Seifert K.A."/>
        </authorList>
    </citation>
    <scope>NUCLEOTIDE SEQUENCE [LARGE SCALE GENOMIC DNA]</scope>
    <source>
        <strain evidence="4 5">DAOM 242723</strain>
    </source>
</reference>
<dbReference type="AlphaFoldDB" id="A0A101MMJ2"/>
<comment type="caution">
    <text evidence="1">Lacks conserved residue(s) required for the propagation of feature annotation.</text>
</comment>
<evidence type="ECO:0000256" key="2">
    <source>
        <dbReference type="SAM" id="MobiDB-lite"/>
    </source>
</evidence>
<feature type="region of interest" description="Disordered" evidence="2">
    <location>
        <begin position="1"/>
        <end position="41"/>
    </location>
</feature>
<comment type="similarity">
    <text evidence="1">Belongs to the TRAFAC class myosin-kinesin ATPase superfamily. Kinesin family.</text>
</comment>
<proteinExistence type="inferred from homology"/>
<comment type="caution">
    <text evidence="4">The sequence shown here is derived from an EMBL/GenBank/DDBJ whole genome shotgun (WGS) entry which is preliminary data.</text>
</comment>
<accession>A0A101MMJ2</accession>
<evidence type="ECO:0000259" key="3">
    <source>
        <dbReference type="PROSITE" id="PS50067"/>
    </source>
</evidence>
<name>A0A101MMJ2_PENFR</name>
<protein>
    <recommendedName>
        <fullName evidence="3">Kinesin motor domain-containing protein</fullName>
    </recommendedName>
</protein>
<dbReference type="STRING" id="48697.A0A101MMJ2"/>
<dbReference type="Gene3D" id="3.40.850.10">
    <property type="entry name" value="Kinesin motor domain"/>
    <property type="match status" value="1"/>
</dbReference>
<evidence type="ECO:0000256" key="1">
    <source>
        <dbReference type="PROSITE-ProRule" id="PRU00283"/>
    </source>
</evidence>
<dbReference type="InterPro" id="IPR001752">
    <property type="entry name" value="Kinesin_motor_dom"/>
</dbReference>
<dbReference type="EMBL" id="LLXE01000077">
    <property type="protein sequence ID" value="KUM63286.1"/>
    <property type="molecule type" value="Genomic_DNA"/>
</dbReference>
<organism evidence="4 5">
    <name type="scientific">Penicillium freii</name>
    <dbReference type="NCBI Taxonomy" id="48697"/>
    <lineage>
        <taxon>Eukaryota</taxon>
        <taxon>Fungi</taxon>
        <taxon>Dikarya</taxon>
        <taxon>Ascomycota</taxon>
        <taxon>Pezizomycotina</taxon>
        <taxon>Eurotiomycetes</taxon>
        <taxon>Eurotiomycetidae</taxon>
        <taxon>Eurotiales</taxon>
        <taxon>Aspergillaceae</taxon>
        <taxon>Penicillium</taxon>
    </lineage>
</organism>
<evidence type="ECO:0000313" key="4">
    <source>
        <dbReference type="EMBL" id="KUM63286.1"/>
    </source>
</evidence>